<dbReference type="PANTHER" id="PTHR45654:SF77">
    <property type="entry name" value="HOMEOBOX-LEUCINE ZIPPER PROTEIN MERISTEM L1"/>
    <property type="match status" value="1"/>
</dbReference>
<accession>A0AAE1WRN6</accession>
<organism evidence="2 3">
    <name type="scientific">Sesamum angolense</name>
    <dbReference type="NCBI Taxonomy" id="2727404"/>
    <lineage>
        <taxon>Eukaryota</taxon>
        <taxon>Viridiplantae</taxon>
        <taxon>Streptophyta</taxon>
        <taxon>Embryophyta</taxon>
        <taxon>Tracheophyta</taxon>
        <taxon>Spermatophyta</taxon>
        <taxon>Magnoliopsida</taxon>
        <taxon>eudicotyledons</taxon>
        <taxon>Gunneridae</taxon>
        <taxon>Pentapetalae</taxon>
        <taxon>asterids</taxon>
        <taxon>lamiids</taxon>
        <taxon>Lamiales</taxon>
        <taxon>Pedaliaceae</taxon>
        <taxon>Sesamum</taxon>
    </lineage>
</organism>
<comment type="caution">
    <text evidence="2">The sequence shown here is derived from an EMBL/GenBank/DDBJ whole genome shotgun (WGS) entry which is preliminary data.</text>
</comment>
<dbReference type="InterPro" id="IPR042160">
    <property type="entry name" value="HD-Zip_IV"/>
</dbReference>
<gene>
    <name evidence="2" type="ORF">Sango_1276200</name>
</gene>
<feature type="compositionally biased region" description="Polar residues" evidence="1">
    <location>
        <begin position="13"/>
        <end position="31"/>
    </location>
</feature>
<reference evidence="2" key="2">
    <citation type="journal article" date="2024" name="Plant">
        <title>Genomic evolution and insights into agronomic trait innovations of Sesamum species.</title>
        <authorList>
            <person name="Miao H."/>
            <person name="Wang L."/>
            <person name="Qu L."/>
            <person name="Liu H."/>
            <person name="Sun Y."/>
            <person name="Le M."/>
            <person name="Wang Q."/>
            <person name="Wei S."/>
            <person name="Zheng Y."/>
            <person name="Lin W."/>
            <person name="Duan Y."/>
            <person name="Cao H."/>
            <person name="Xiong S."/>
            <person name="Wang X."/>
            <person name="Wei L."/>
            <person name="Li C."/>
            <person name="Ma Q."/>
            <person name="Ju M."/>
            <person name="Zhao R."/>
            <person name="Li G."/>
            <person name="Mu C."/>
            <person name="Tian Q."/>
            <person name="Mei H."/>
            <person name="Zhang T."/>
            <person name="Gao T."/>
            <person name="Zhang H."/>
        </authorList>
    </citation>
    <scope>NUCLEOTIDE SEQUENCE</scope>
    <source>
        <strain evidence="2">K16</strain>
    </source>
</reference>
<feature type="region of interest" description="Disordered" evidence="1">
    <location>
        <begin position="1"/>
        <end position="31"/>
    </location>
</feature>
<dbReference type="EMBL" id="JACGWL010000007">
    <property type="protein sequence ID" value="KAK4398007.1"/>
    <property type="molecule type" value="Genomic_DNA"/>
</dbReference>
<reference evidence="2" key="1">
    <citation type="submission" date="2020-06" db="EMBL/GenBank/DDBJ databases">
        <authorList>
            <person name="Li T."/>
            <person name="Hu X."/>
            <person name="Zhang T."/>
            <person name="Song X."/>
            <person name="Zhang H."/>
            <person name="Dai N."/>
            <person name="Sheng W."/>
            <person name="Hou X."/>
            <person name="Wei L."/>
        </authorList>
    </citation>
    <scope>NUCLEOTIDE SEQUENCE</scope>
    <source>
        <strain evidence="2">K16</strain>
        <tissue evidence="2">Leaf</tissue>
    </source>
</reference>
<proteinExistence type="predicted"/>
<evidence type="ECO:0000313" key="3">
    <source>
        <dbReference type="Proteomes" id="UP001289374"/>
    </source>
</evidence>
<dbReference type="Proteomes" id="UP001289374">
    <property type="component" value="Unassembled WGS sequence"/>
</dbReference>
<name>A0AAE1WRN6_9LAMI</name>
<keyword evidence="3" id="KW-1185">Reference proteome</keyword>
<dbReference type="AlphaFoldDB" id="A0AAE1WRN6"/>
<protein>
    <submittedName>
        <fullName evidence="2">Uncharacterized protein</fullName>
    </submittedName>
</protein>
<dbReference type="PANTHER" id="PTHR45654">
    <property type="entry name" value="HOMEOBOX-LEUCINE ZIPPER PROTEIN MERISTEM L1"/>
    <property type="match status" value="1"/>
</dbReference>
<evidence type="ECO:0000313" key="2">
    <source>
        <dbReference type="EMBL" id="KAK4398007.1"/>
    </source>
</evidence>
<evidence type="ECO:0000256" key="1">
    <source>
        <dbReference type="SAM" id="MobiDB-lite"/>
    </source>
</evidence>
<sequence>MLSDINLRASGGDESQSIGDDGFNNKSSSEYVDNNAINNRELKRKCYNRHTPQQIQNRNTWGEHHKNSNFRTENDELRAENIMYKEALTNACCRACGHAVVARISSNEHHLRVENIRLWKQIDDLAAIVAELVGKPLVDDATIPSFTASPTTAIEVVRRIKGNHKIEE</sequence>